<comment type="caution">
    <text evidence="1">The sequence shown here is derived from an EMBL/GenBank/DDBJ whole genome shotgun (WGS) entry which is preliminary data.</text>
</comment>
<sequence length="203" mass="21271">MPYQEAEPSGLRPVDPYEYRKQQQCLKLEETGEVVVRFRRKTLITVRPNGDIVLDSGGTEEPAVFQTFNDALNLIGIKITALGPGNWSVSDGKSLTRFADGVVLPGKGPQHAGRGAALLAAFQNREATAASNAAAAAAGLLPPDGAGFGTPGFGGGRGAGGPWGGAPTPGFNAGMQHQNGNQMAFQQAAHMRRLQAQGRMMPF</sequence>
<dbReference type="Proteomes" id="UP001489004">
    <property type="component" value="Unassembled WGS sequence"/>
</dbReference>
<evidence type="ECO:0000313" key="2">
    <source>
        <dbReference type="Proteomes" id="UP001489004"/>
    </source>
</evidence>
<name>A0AAW1PH87_9CHLO</name>
<organism evidence="1 2">
    <name type="scientific">[Myrmecia] bisecta</name>
    <dbReference type="NCBI Taxonomy" id="41462"/>
    <lineage>
        <taxon>Eukaryota</taxon>
        <taxon>Viridiplantae</taxon>
        <taxon>Chlorophyta</taxon>
        <taxon>core chlorophytes</taxon>
        <taxon>Trebouxiophyceae</taxon>
        <taxon>Trebouxiales</taxon>
        <taxon>Trebouxiaceae</taxon>
        <taxon>Myrmecia</taxon>
    </lineage>
</organism>
<protein>
    <submittedName>
        <fullName evidence="1">Uncharacterized protein</fullName>
    </submittedName>
</protein>
<evidence type="ECO:0000313" key="1">
    <source>
        <dbReference type="EMBL" id="KAK9809238.1"/>
    </source>
</evidence>
<proteinExistence type="predicted"/>
<keyword evidence="2" id="KW-1185">Reference proteome</keyword>
<reference evidence="1 2" key="1">
    <citation type="journal article" date="2024" name="Nat. Commun.">
        <title>Phylogenomics reveals the evolutionary origins of lichenization in chlorophyte algae.</title>
        <authorList>
            <person name="Puginier C."/>
            <person name="Libourel C."/>
            <person name="Otte J."/>
            <person name="Skaloud P."/>
            <person name="Haon M."/>
            <person name="Grisel S."/>
            <person name="Petersen M."/>
            <person name="Berrin J.G."/>
            <person name="Delaux P.M."/>
            <person name="Dal Grande F."/>
            <person name="Keller J."/>
        </authorList>
    </citation>
    <scope>NUCLEOTIDE SEQUENCE [LARGE SCALE GENOMIC DNA]</scope>
    <source>
        <strain evidence="1 2">SAG 2043</strain>
    </source>
</reference>
<dbReference type="AlphaFoldDB" id="A0AAW1PH87"/>
<dbReference type="EMBL" id="JALJOR010000011">
    <property type="protein sequence ID" value="KAK9809238.1"/>
    <property type="molecule type" value="Genomic_DNA"/>
</dbReference>
<gene>
    <name evidence="1" type="ORF">WJX72_011898</name>
</gene>
<accession>A0AAW1PH87</accession>